<sequence length="122" mass="13649">MWRLVISVHMIHAPGCIISLPHSWKAILQPWKTDLCRLDDGVNFPSITVTVWNISKIANFTLVIFNSAGTPLDSFSVLEIPVFVVSVSFRYLFCITDVSGLELAEDDQENNETIVGGFYSKT</sequence>
<proteinExistence type="predicted"/>
<protein>
    <submittedName>
        <fullName evidence="1">Uncharacterized protein</fullName>
    </submittedName>
</protein>
<evidence type="ECO:0000313" key="2">
    <source>
        <dbReference type="Proteomes" id="UP001454036"/>
    </source>
</evidence>
<keyword evidence="2" id="KW-1185">Reference proteome</keyword>
<reference evidence="1 2" key="1">
    <citation type="submission" date="2024-01" db="EMBL/GenBank/DDBJ databases">
        <title>The complete chloroplast genome sequence of Lithospermum erythrorhizon: insights into the phylogenetic relationship among Boraginaceae species and the maternal lineages of purple gromwells.</title>
        <authorList>
            <person name="Okada T."/>
            <person name="Watanabe K."/>
        </authorList>
    </citation>
    <scope>NUCLEOTIDE SEQUENCE [LARGE SCALE GENOMIC DNA]</scope>
</reference>
<dbReference type="AlphaFoldDB" id="A0AAV3PBJ5"/>
<comment type="caution">
    <text evidence="1">The sequence shown here is derived from an EMBL/GenBank/DDBJ whole genome shotgun (WGS) entry which is preliminary data.</text>
</comment>
<evidence type="ECO:0000313" key="1">
    <source>
        <dbReference type="EMBL" id="GAA0147372.1"/>
    </source>
</evidence>
<accession>A0AAV3PBJ5</accession>
<gene>
    <name evidence="1" type="ORF">LIER_36505</name>
</gene>
<organism evidence="1 2">
    <name type="scientific">Lithospermum erythrorhizon</name>
    <name type="common">Purple gromwell</name>
    <name type="synonym">Lithospermum officinale var. erythrorhizon</name>
    <dbReference type="NCBI Taxonomy" id="34254"/>
    <lineage>
        <taxon>Eukaryota</taxon>
        <taxon>Viridiplantae</taxon>
        <taxon>Streptophyta</taxon>
        <taxon>Embryophyta</taxon>
        <taxon>Tracheophyta</taxon>
        <taxon>Spermatophyta</taxon>
        <taxon>Magnoliopsida</taxon>
        <taxon>eudicotyledons</taxon>
        <taxon>Gunneridae</taxon>
        <taxon>Pentapetalae</taxon>
        <taxon>asterids</taxon>
        <taxon>lamiids</taxon>
        <taxon>Boraginales</taxon>
        <taxon>Boraginaceae</taxon>
        <taxon>Boraginoideae</taxon>
        <taxon>Lithospermeae</taxon>
        <taxon>Lithospermum</taxon>
    </lineage>
</organism>
<dbReference type="EMBL" id="BAABME010016768">
    <property type="protein sequence ID" value="GAA0147372.1"/>
    <property type="molecule type" value="Genomic_DNA"/>
</dbReference>
<name>A0AAV3PBJ5_LITER</name>
<dbReference type="Proteomes" id="UP001454036">
    <property type="component" value="Unassembled WGS sequence"/>
</dbReference>